<dbReference type="GO" id="GO:0009873">
    <property type="term" value="P:ethylene-activated signaling pathway"/>
    <property type="evidence" value="ECO:0007669"/>
    <property type="project" value="InterPro"/>
</dbReference>
<name>A0A7J9C4F3_GOSGO</name>
<accession>A0A7J9C4F3</accession>
<dbReference type="PRINTS" id="PR00367">
    <property type="entry name" value="ETHRSPELEMNT"/>
</dbReference>
<comment type="subcellular location">
    <subcellularLocation>
        <location evidence="1">Nucleus</location>
    </subcellularLocation>
</comment>
<dbReference type="GO" id="GO:0003677">
    <property type="term" value="F:DNA binding"/>
    <property type="evidence" value="ECO:0007669"/>
    <property type="project" value="UniProtKB-KW"/>
</dbReference>
<feature type="region of interest" description="Disordered" evidence="7">
    <location>
        <begin position="182"/>
        <end position="204"/>
    </location>
</feature>
<feature type="compositionally biased region" description="Acidic residues" evidence="7">
    <location>
        <begin position="182"/>
        <end position="198"/>
    </location>
</feature>
<comment type="caution">
    <text evidence="9">The sequence shown here is derived from an EMBL/GenBank/DDBJ whole genome shotgun (WGS) entry which is preliminary data.</text>
</comment>
<comment type="similarity">
    <text evidence="6">Belongs to the AP2/ERF transcription factor family. ERF subfamily.</text>
</comment>
<evidence type="ECO:0000313" key="10">
    <source>
        <dbReference type="Proteomes" id="UP000593579"/>
    </source>
</evidence>
<dbReference type="SMART" id="SM00380">
    <property type="entry name" value="AP2"/>
    <property type="match status" value="1"/>
</dbReference>
<keyword evidence="4" id="KW-0804">Transcription</keyword>
<dbReference type="PANTHER" id="PTHR31190:SF401">
    <property type="entry name" value="ETHYLENE-RESPONSIVE TRANSCRIPTION FACTOR ERF114-LIKE"/>
    <property type="match status" value="1"/>
</dbReference>
<keyword evidence="5" id="KW-0539">Nucleus</keyword>
<sequence>MLRCQAQAEPPRFVLSKPRGVKKMTQAISSLIQKQTGIQMWVQFDSENTRYVMDNYNRNQSRALTLTREQEYDIMVSTLLHVINGGQTATSTNGFCFNSLLPPIQPARVPLPTTTNRKRYRGVRQRPWGKWAAEIRDPKRAARVWLGTFDTAEAAARAYDRAAIRFRGDKAKINFPLSDYEMQEEEEKQSGEEGESSNDNENGWKIFSEEEFRELMMVDS</sequence>
<dbReference type="InterPro" id="IPR044808">
    <property type="entry name" value="ERF_plant"/>
</dbReference>
<keyword evidence="10" id="KW-1185">Reference proteome</keyword>
<dbReference type="Gene3D" id="3.30.730.10">
    <property type="entry name" value="AP2/ERF domain"/>
    <property type="match status" value="1"/>
</dbReference>
<proteinExistence type="inferred from homology"/>
<reference evidence="9 10" key="1">
    <citation type="journal article" date="2019" name="Genome Biol. Evol.">
        <title>Insights into the evolution of the New World diploid cottons (Gossypium, subgenus Houzingenia) based on genome sequencing.</title>
        <authorList>
            <person name="Grover C.E."/>
            <person name="Arick M.A. 2nd"/>
            <person name="Thrash A."/>
            <person name="Conover J.L."/>
            <person name="Sanders W.S."/>
            <person name="Peterson D.G."/>
            <person name="Frelichowski J.E."/>
            <person name="Scheffler J.A."/>
            <person name="Scheffler B.E."/>
            <person name="Wendel J.F."/>
        </authorList>
    </citation>
    <scope>NUCLEOTIDE SEQUENCE [LARGE SCALE GENOMIC DNA]</scope>
    <source>
        <strain evidence="9">5</strain>
        <tissue evidence="9">Leaf</tissue>
    </source>
</reference>
<dbReference type="GO" id="GO:0005634">
    <property type="term" value="C:nucleus"/>
    <property type="evidence" value="ECO:0007669"/>
    <property type="project" value="UniProtKB-SubCell"/>
</dbReference>
<dbReference type="InterPro" id="IPR001471">
    <property type="entry name" value="AP2/ERF_dom"/>
</dbReference>
<dbReference type="AlphaFoldDB" id="A0A7J9C4F3"/>
<dbReference type="EMBL" id="JABEZY010000008">
    <property type="protein sequence ID" value="MBA0743373.1"/>
    <property type="molecule type" value="Genomic_DNA"/>
</dbReference>
<organism evidence="9 10">
    <name type="scientific">Gossypium gossypioides</name>
    <name type="common">Mexican cotton</name>
    <name type="synonym">Selera gossypioides</name>
    <dbReference type="NCBI Taxonomy" id="34282"/>
    <lineage>
        <taxon>Eukaryota</taxon>
        <taxon>Viridiplantae</taxon>
        <taxon>Streptophyta</taxon>
        <taxon>Embryophyta</taxon>
        <taxon>Tracheophyta</taxon>
        <taxon>Spermatophyta</taxon>
        <taxon>Magnoliopsida</taxon>
        <taxon>eudicotyledons</taxon>
        <taxon>Gunneridae</taxon>
        <taxon>Pentapetalae</taxon>
        <taxon>rosids</taxon>
        <taxon>malvids</taxon>
        <taxon>Malvales</taxon>
        <taxon>Malvaceae</taxon>
        <taxon>Malvoideae</taxon>
        <taxon>Gossypium</taxon>
    </lineage>
</organism>
<feature type="domain" description="AP2/ERF" evidence="8">
    <location>
        <begin position="119"/>
        <end position="176"/>
    </location>
</feature>
<evidence type="ECO:0000256" key="3">
    <source>
        <dbReference type="ARBA" id="ARBA00023125"/>
    </source>
</evidence>
<dbReference type="InterPro" id="IPR016177">
    <property type="entry name" value="DNA-bd_dom_sf"/>
</dbReference>
<dbReference type="Proteomes" id="UP000593579">
    <property type="component" value="Unassembled WGS sequence"/>
</dbReference>
<evidence type="ECO:0000256" key="6">
    <source>
        <dbReference type="ARBA" id="ARBA00024343"/>
    </source>
</evidence>
<dbReference type="PANTHER" id="PTHR31190">
    <property type="entry name" value="DNA-BINDING DOMAIN"/>
    <property type="match status" value="1"/>
</dbReference>
<evidence type="ECO:0000256" key="1">
    <source>
        <dbReference type="ARBA" id="ARBA00004123"/>
    </source>
</evidence>
<dbReference type="CDD" id="cd00018">
    <property type="entry name" value="AP2"/>
    <property type="match status" value="1"/>
</dbReference>
<evidence type="ECO:0000259" key="8">
    <source>
        <dbReference type="PROSITE" id="PS51032"/>
    </source>
</evidence>
<dbReference type="PROSITE" id="PS51032">
    <property type="entry name" value="AP2_ERF"/>
    <property type="match status" value="1"/>
</dbReference>
<dbReference type="GO" id="GO:0003700">
    <property type="term" value="F:DNA-binding transcription factor activity"/>
    <property type="evidence" value="ECO:0007669"/>
    <property type="project" value="InterPro"/>
</dbReference>
<dbReference type="InterPro" id="IPR036955">
    <property type="entry name" value="AP2/ERF_dom_sf"/>
</dbReference>
<evidence type="ECO:0000256" key="2">
    <source>
        <dbReference type="ARBA" id="ARBA00023015"/>
    </source>
</evidence>
<dbReference type="Pfam" id="PF00847">
    <property type="entry name" value="AP2"/>
    <property type="match status" value="1"/>
</dbReference>
<evidence type="ECO:0000313" key="9">
    <source>
        <dbReference type="EMBL" id="MBA0743373.1"/>
    </source>
</evidence>
<dbReference type="SUPFAM" id="SSF54171">
    <property type="entry name" value="DNA-binding domain"/>
    <property type="match status" value="1"/>
</dbReference>
<dbReference type="OrthoDB" id="1925932at2759"/>
<gene>
    <name evidence="9" type="ORF">Gogos_006056</name>
</gene>
<evidence type="ECO:0000256" key="7">
    <source>
        <dbReference type="SAM" id="MobiDB-lite"/>
    </source>
</evidence>
<dbReference type="FunFam" id="3.30.730.10:FF:000001">
    <property type="entry name" value="Ethylene-responsive transcription factor 2"/>
    <property type="match status" value="1"/>
</dbReference>
<keyword evidence="3" id="KW-0238">DNA-binding</keyword>
<evidence type="ECO:0000256" key="5">
    <source>
        <dbReference type="ARBA" id="ARBA00023242"/>
    </source>
</evidence>
<evidence type="ECO:0000256" key="4">
    <source>
        <dbReference type="ARBA" id="ARBA00023163"/>
    </source>
</evidence>
<protein>
    <recommendedName>
        <fullName evidence="8">AP2/ERF domain-containing protein</fullName>
    </recommendedName>
</protein>
<keyword evidence="2" id="KW-0805">Transcription regulation</keyword>